<evidence type="ECO:0000259" key="11">
    <source>
        <dbReference type="PROSITE" id="PS50893"/>
    </source>
</evidence>
<dbReference type="PROSITE" id="PS50929">
    <property type="entry name" value="ABC_TM1F"/>
    <property type="match status" value="1"/>
</dbReference>
<dbReference type="Proteomes" id="UP000886857">
    <property type="component" value="Unassembled WGS sequence"/>
</dbReference>
<dbReference type="PANTHER" id="PTHR43394">
    <property type="entry name" value="ATP-DEPENDENT PERMEASE MDL1, MITOCHONDRIAL"/>
    <property type="match status" value="1"/>
</dbReference>
<keyword evidence="3" id="KW-1003">Cell membrane</keyword>
<dbReference type="InterPro" id="IPR011527">
    <property type="entry name" value="ABC1_TM_dom"/>
</dbReference>
<evidence type="ECO:0000256" key="8">
    <source>
        <dbReference type="ARBA" id="ARBA00023136"/>
    </source>
</evidence>
<dbReference type="GO" id="GO:0015421">
    <property type="term" value="F:ABC-type oligopeptide transporter activity"/>
    <property type="evidence" value="ECO:0007669"/>
    <property type="project" value="TreeGrafter"/>
</dbReference>
<dbReference type="AlphaFoldDB" id="A0A9D1N9V3"/>
<feature type="transmembrane region" description="Helical" evidence="10">
    <location>
        <begin position="21"/>
        <end position="41"/>
    </location>
</feature>
<dbReference type="Gene3D" id="3.40.50.300">
    <property type="entry name" value="P-loop containing nucleotide triphosphate hydrolases"/>
    <property type="match status" value="1"/>
</dbReference>
<organism evidence="13 14">
    <name type="scientific">Candidatus Limadaptatus stercoripullorum</name>
    <dbReference type="NCBI Taxonomy" id="2840846"/>
    <lineage>
        <taxon>Bacteria</taxon>
        <taxon>Bacillati</taxon>
        <taxon>Bacillota</taxon>
        <taxon>Clostridia</taxon>
        <taxon>Eubacteriales</taxon>
        <taxon>Candidatus Limadaptatus</taxon>
    </lineage>
</organism>
<dbReference type="InterPro" id="IPR003439">
    <property type="entry name" value="ABC_transporter-like_ATP-bd"/>
</dbReference>
<evidence type="ECO:0000313" key="13">
    <source>
        <dbReference type="EMBL" id="HIU98909.1"/>
    </source>
</evidence>
<evidence type="ECO:0000256" key="4">
    <source>
        <dbReference type="ARBA" id="ARBA00022692"/>
    </source>
</evidence>
<feature type="transmembrane region" description="Helical" evidence="10">
    <location>
        <begin position="134"/>
        <end position="152"/>
    </location>
</feature>
<feature type="transmembrane region" description="Helical" evidence="10">
    <location>
        <begin position="275"/>
        <end position="300"/>
    </location>
</feature>
<dbReference type="Pfam" id="PF00005">
    <property type="entry name" value="ABC_tran"/>
    <property type="match status" value="1"/>
</dbReference>
<feature type="transmembrane region" description="Helical" evidence="10">
    <location>
        <begin position="246"/>
        <end position="269"/>
    </location>
</feature>
<evidence type="ECO:0000256" key="5">
    <source>
        <dbReference type="ARBA" id="ARBA00022741"/>
    </source>
</evidence>
<dbReference type="Gene3D" id="1.20.1560.10">
    <property type="entry name" value="ABC transporter type 1, transmembrane domain"/>
    <property type="match status" value="1"/>
</dbReference>
<dbReference type="GO" id="GO:0016887">
    <property type="term" value="F:ATP hydrolysis activity"/>
    <property type="evidence" value="ECO:0007669"/>
    <property type="project" value="InterPro"/>
</dbReference>
<sequence length="613" mass="66672">MIKTLAKSIRQYKRETILSPVLVSLEVALECLIPLYMMDMLDSIADDNSLENILTYGGILLAMSAFSLVFGMLAGKCAATASAGFATNLRSDIFDRIQGFSFANIDKFSVSSLVTRLTTDITNIQMAFMMLIRIAVRAPIMLVVSLAMAFSINARLAAIFLAITVALGAVLFVIARVSMPIFERVFKKYDAMNESVQENVKGMRVVKTYVREKYESKKFAATAQNVRRDFQRGEVLIALNNPAMQLSIWLAITLICYLGTSTIVTSGGAEMTSSALSSLIVFAAQSLSSLMMLTMVLVLVSIARASSERVAEVLAEESTLKNPEHPVYEVENGDVEFRGVSFKYSEKAERNALDGIDLTVKSGQTVGILGGTGSSKTTLVSLIPRLYDVTEGQVLVGGRDVREYDIEALRNQVAVVLQKNVLFSGNIKENLRWGDPTATDEQLVAACKQAQAHDFIMSFPDGYDTYIEQGGTNVSGGQKQRLCIARALLKKPKILILDDSTSAVDTKTDALIRAAFREEIPGTTKFIIAQRVASVEDSDLIIIMNEGKIAATGTHEELLATNRIYQETYYSQNKAGASSDKLKEVLAEEDAEAAEATSSAIGKLSADKGGEKA</sequence>
<dbReference type="EMBL" id="DVOE01000054">
    <property type="protein sequence ID" value="HIU98909.1"/>
    <property type="molecule type" value="Genomic_DNA"/>
</dbReference>
<evidence type="ECO:0000256" key="7">
    <source>
        <dbReference type="ARBA" id="ARBA00022989"/>
    </source>
</evidence>
<evidence type="ECO:0000256" key="6">
    <source>
        <dbReference type="ARBA" id="ARBA00022840"/>
    </source>
</evidence>
<keyword evidence="7 10" id="KW-1133">Transmembrane helix</keyword>
<dbReference type="InterPro" id="IPR003593">
    <property type="entry name" value="AAA+_ATPase"/>
</dbReference>
<reference evidence="13" key="2">
    <citation type="journal article" date="2021" name="PeerJ">
        <title>Extensive microbial diversity within the chicken gut microbiome revealed by metagenomics and culture.</title>
        <authorList>
            <person name="Gilroy R."/>
            <person name="Ravi A."/>
            <person name="Getino M."/>
            <person name="Pursley I."/>
            <person name="Horton D.L."/>
            <person name="Alikhan N.F."/>
            <person name="Baker D."/>
            <person name="Gharbi K."/>
            <person name="Hall N."/>
            <person name="Watson M."/>
            <person name="Adriaenssens E.M."/>
            <person name="Foster-Nyarko E."/>
            <person name="Jarju S."/>
            <person name="Secka A."/>
            <person name="Antonio M."/>
            <person name="Oren A."/>
            <person name="Chaudhuri R.R."/>
            <person name="La Ragione R."/>
            <person name="Hildebrand F."/>
            <person name="Pallen M.J."/>
        </authorList>
    </citation>
    <scope>NUCLEOTIDE SEQUENCE</scope>
    <source>
        <strain evidence="13">10406</strain>
    </source>
</reference>
<feature type="domain" description="ABC transporter" evidence="11">
    <location>
        <begin position="335"/>
        <end position="571"/>
    </location>
</feature>
<evidence type="ECO:0000313" key="14">
    <source>
        <dbReference type="Proteomes" id="UP000886857"/>
    </source>
</evidence>
<protein>
    <submittedName>
        <fullName evidence="13">ABC transporter ATP-binding protein</fullName>
    </submittedName>
</protein>
<name>A0A9D1N9V3_9FIRM</name>
<evidence type="ECO:0000256" key="2">
    <source>
        <dbReference type="ARBA" id="ARBA00022448"/>
    </source>
</evidence>
<dbReference type="GO" id="GO:0005524">
    <property type="term" value="F:ATP binding"/>
    <property type="evidence" value="ECO:0007669"/>
    <property type="project" value="UniProtKB-KW"/>
</dbReference>
<gene>
    <name evidence="13" type="ORF">IAC73_03595</name>
</gene>
<dbReference type="PANTHER" id="PTHR43394:SF1">
    <property type="entry name" value="ATP-BINDING CASSETTE SUB-FAMILY B MEMBER 10, MITOCHONDRIAL"/>
    <property type="match status" value="1"/>
</dbReference>
<keyword evidence="8 10" id="KW-0472">Membrane</keyword>
<evidence type="ECO:0000256" key="1">
    <source>
        <dbReference type="ARBA" id="ARBA00004651"/>
    </source>
</evidence>
<feature type="transmembrane region" description="Helical" evidence="10">
    <location>
        <begin position="158"/>
        <end position="179"/>
    </location>
</feature>
<evidence type="ECO:0000259" key="12">
    <source>
        <dbReference type="PROSITE" id="PS50929"/>
    </source>
</evidence>
<dbReference type="SMART" id="SM00382">
    <property type="entry name" value="AAA"/>
    <property type="match status" value="1"/>
</dbReference>
<evidence type="ECO:0000256" key="3">
    <source>
        <dbReference type="ARBA" id="ARBA00022475"/>
    </source>
</evidence>
<dbReference type="InterPro" id="IPR017871">
    <property type="entry name" value="ABC_transporter-like_CS"/>
</dbReference>
<comment type="caution">
    <text evidence="13">The sequence shown here is derived from an EMBL/GenBank/DDBJ whole genome shotgun (WGS) entry which is preliminary data.</text>
</comment>
<keyword evidence="2" id="KW-0813">Transport</keyword>
<proteinExistence type="predicted"/>
<keyword evidence="6 13" id="KW-0067">ATP-binding</keyword>
<dbReference type="GO" id="GO:0005886">
    <property type="term" value="C:plasma membrane"/>
    <property type="evidence" value="ECO:0007669"/>
    <property type="project" value="UniProtKB-SubCell"/>
</dbReference>
<dbReference type="SUPFAM" id="SSF90123">
    <property type="entry name" value="ABC transporter transmembrane region"/>
    <property type="match status" value="1"/>
</dbReference>
<accession>A0A9D1N9V3</accession>
<dbReference type="InterPro" id="IPR027417">
    <property type="entry name" value="P-loop_NTPase"/>
</dbReference>
<dbReference type="FunFam" id="3.40.50.300:FF:000221">
    <property type="entry name" value="Multidrug ABC transporter ATP-binding protein"/>
    <property type="match status" value="1"/>
</dbReference>
<dbReference type="PROSITE" id="PS00211">
    <property type="entry name" value="ABC_TRANSPORTER_1"/>
    <property type="match status" value="1"/>
</dbReference>
<keyword evidence="4 10" id="KW-0812">Transmembrane</keyword>
<dbReference type="SUPFAM" id="SSF52540">
    <property type="entry name" value="P-loop containing nucleoside triphosphate hydrolases"/>
    <property type="match status" value="1"/>
</dbReference>
<dbReference type="InterPro" id="IPR039421">
    <property type="entry name" value="Type_1_exporter"/>
</dbReference>
<evidence type="ECO:0000256" key="10">
    <source>
        <dbReference type="SAM" id="Phobius"/>
    </source>
</evidence>
<reference evidence="13" key="1">
    <citation type="submission" date="2020-10" db="EMBL/GenBank/DDBJ databases">
        <authorList>
            <person name="Gilroy R."/>
        </authorList>
    </citation>
    <scope>NUCLEOTIDE SEQUENCE</scope>
    <source>
        <strain evidence="13">10406</strain>
    </source>
</reference>
<feature type="region of interest" description="Disordered" evidence="9">
    <location>
        <begin position="593"/>
        <end position="613"/>
    </location>
</feature>
<keyword evidence="5" id="KW-0547">Nucleotide-binding</keyword>
<dbReference type="PROSITE" id="PS50893">
    <property type="entry name" value="ABC_TRANSPORTER_2"/>
    <property type="match status" value="1"/>
</dbReference>
<dbReference type="CDD" id="cd18548">
    <property type="entry name" value="ABC_6TM_Tm287_like"/>
    <property type="match status" value="1"/>
</dbReference>
<dbReference type="InterPro" id="IPR036640">
    <property type="entry name" value="ABC1_TM_sf"/>
</dbReference>
<dbReference type="Pfam" id="PF00664">
    <property type="entry name" value="ABC_membrane"/>
    <property type="match status" value="1"/>
</dbReference>
<comment type="subcellular location">
    <subcellularLocation>
        <location evidence="1">Cell membrane</location>
        <topology evidence="1">Multi-pass membrane protein</topology>
    </subcellularLocation>
</comment>
<feature type="transmembrane region" description="Helical" evidence="10">
    <location>
        <begin position="53"/>
        <end position="74"/>
    </location>
</feature>
<evidence type="ECO:0000256" key="9">
    <source>
        <dbReference type="SAM" id="MobiDB-lite"/>
    </source>
</evidence>
<feature type="domain" description="ABC transmembrane type-1" evidence="12">
    <location>
        <begin position="17"/>
        <end position="297"/>
    </location>
</feature>